<feature type="compositionally biased region" description="Low complexity" evidence="11">
    <location>
        <begin position="25"/>
        <end position="54"/>
    </location>
</feature>
<dbReference type="OrthoDB" id="411652at2759"/>
<dbReference type="AlphaFoldDB" id="A0A0G4FV65"/>
<evidence type="ECO:0000256" key="3">
    <source>
        <dbReference type="ARBA" id="ARBA00022692"/>
    </source>
</evidence>
<evidence type="ECO:0000256" key="13">
    <source>
        <dbReference type="SAM" id="SignalP"/>
    </source>
</evidence>
<dbReference type="SUPFAM" id="SSF53850">
    <property type="entry name" value="Periplasmic binding protein-like II"/>
    <property type="match status" value="1"/>
</dbReference>
<evidence type="ECO:0000313" key="16">
    <source>
        <dbReference type="Proteomes" id="UP000041254"/>
    </source>
</evidence>
<keyword evidence="8" id="KW-0325">Glycoprotein</keyword>
<dbReference type="PANTHER" id="PTHR18966">
    <property type="entry name" value="IONOTROPIC GLUTAMATE RECEPTOR"/>
    <property type="match status" value="1"/>
</dbReference>
<dbReference type="InterPro" id="IPR015683">
    <property type="entry name" value="Ionotropic_Glu_rcpt"/>
</dbReference>
<keyword evidence="6 12" id="KW-0472">Membrane</keyword>
<evidence type="ECO:0000256" key="6">
    <source>
        <dbReference type="ARBA" id="ARBA00023136"/>
    </source>
</evidence>
<keyword evidence="3 12" id="KW-0812">Transmembrane</keyword>
<feature type="region of interest" description="Disordered" evidence="11">
    <location>
        <begin position="22"/>
        <end position="69"/>
    </location>
</feature>
<evidence type="ECO:0000256" key="8">
    <source>
        <dbReference type="ARBA" id="ARBA00023180"/>
    </source>
</evidence>
<dbReference type="GO" id="GO:0016020">
    <property type="term" value="C:membrane"/>
    <property type="evidence" value="ECO:0007669"/>
    <property type="project" value="UniProtKB-SubCell"/>
</dbReference>
<keyword evidence="4 12" id="KW-1133">Transmembrane helix</keyword>
<dbReference type="VEuPathDB" id="CryptoDB:Vbra_9437"/>
<keyword evidence="16" id="KW-1185">Reference proteome</keyword>
<keyword evidence="9" id="KW-1071">Ligand-gated ion channel</keyword>
<evidence type="ECO:0000256" key="1">
    <source>
        <dbReference type="ARBA" id="ARBA00004141"/>
    </source>
</evidence>
<feature type="signal peptide" evidence="13">
    <location>
        <begin position="1"/>
        <end position="18"/>
    </location>
</feature>
<keyword evidence="13" id="KW-0732">Signal</keyword>
<accession>A0A0G4FV65</accession>
<sequence>MPPLHFLLLSSLLRVAFAQTTSTESPDLSTSTPDLSTSTTSSTPDLSTTLSTSPERTTEAGPSGVPADSYLDHLNSTTGLVEDPRAVLRGRDINCFITWFRGDSRSAYWLRHAVNKFYTIPEERTDVSGLIGSLEAMGIDERMDVTDNLKGVNIRLMKWIADESGANFRLYAVNERVADPDANQTDSDADHWTQILYYLNPSTTPQYDCRFLQVGFSFFVLMILAAWTANLAAFLTTQGEGRITSIDDLRPPNPSLSKYTHICYWTRWEEAWLGRHYNDIGKKPVRSPEESLKEILKGGCNASVGADVHFRGELSDRKLCDLKTIGHPLSIIQYAIPWRSGMDQAPVVAAMNQMIAEAVIQSEIDKILGQFMPFNPQEKACKEDKRVIDFSSETTPLTDDGVGGVGILFGCAVGASTLILLIYDCGIGKTWWGPPVESKEDKLDNILPTEGAILTPPADGNEAPAPHDGERQAAIDVEKTGESAIAPAPAADENIEDILDELEQRRK</sequence>
<evidence type="ECO:0000259" key="14">
    <source>
        <dbReference type="Pfam" id="PF00060"/>
    </source>
</evidence>
<evidence type="ECO:0000256" key="2">
    <source>
        <dbReference type="ARBA" id="ARBA00022448"/>
    </source>
</evidence>
<evidence type="ECO:0000313" key="15">
    <source>
        <dbReference type="EMBL" id="CEM18560.1"/>
    </source>
</evidence>
<evidence type="ECO:0000256" key="9">
    <source>
        <dbReference type="ARBA" id="ARBA00023286"/>
    </source>
</evidence>
<gene>
    <name evidence="15" type="ORF">Vbra_9437</name>
</gene>
<dbReference type="InterPro" id="IPR001320">
    <property type="entry name" value="Iontro_rcpt_C"/>
</dbReference>
<evidence type="ECO:0000256" key="11">
    <source>
        <dbReference type="SAM" id="MobiDB-lite"/>
    </source>
</evidence>
<comment type="subcellular location">
    <subcellularLocation>
        <location evidence="1">Membrane</location>
        <topology evidence="1">Multi-pass membrane protein</topology>
    </subcellularLocation>
</comment>
<dbReference type="Proteomes" id="UP000041254">
    <property type="component" value="Unassembled WGS sequence"/>
</dbReference>
<keyword evidence="2" id="KW-0813">Transport</keyword>
<name>A0A0G4FV65_VITBC</name>
<evidence type="ECO:0000256" key="5">
    <source>
        <dbReference type="ARBA" id="ARBA00023065"/>
    </source>
</evidence>
<keyword evidence="10" id="KW-0407">Ion channel</keyword>
<keyword evidence="5" id="KW-0406">Ion transport</keyword>
<evidence type="ECO:0000256" key="10">
    <source>
        <dbReference type="ARBA" id="ARBA00023303"/>
    </source>
</evidence>
<dbReference type="InParanoid" id="A0A0G4FV65"/>
<keyword evidence="7" id="KW-0675">Receptor</keyword>
<feature type="transmembrane region" description="Helical" evidence="12">
    <location>
        <begin position="211"/>
        <end position="235"/>
    </location>
</feature>
<dbReference type="GO" id="GO:0015276">
    <property type="term" value="F:ligand-gated monoatomic ion channel activity"/>
    <property type="evidence" value="ECO:0007669"/>
    <property type="project" value="InterPro"/>
</dbReference>
<dbReference type="Gene3D" id="1.10.287.70">
    <property type="match status" value="1"/>
</dbReference>
<reference evidence="15 16" key="1">
    <citation type="submission" date="2014-11" db="EMBL/GenBank/DDBJ databases">
        <authorList>
            <person name="Zhu J."/>
            <person name="Qi W."/>
            <person name="Song R."/>
        </authorList>
    </citation>
    <scope>NUCLEOTIDE SEQUENCE [LARGE SCALE GENOMIC DNA]</scope>
</reference>
<feature type="region of interest" description="Disordered" evidence="11">
    <location>
        <begin position="483"/>
        <end position="507"/>
    </location>
</feature>
<feature type="domain" description="Ionotropic glutamate receptor C-terminal" evidence="14">
    <location>
        <begin position="207"/>
        <end position="386"/>
    </location>
</feature>
<dbReference type="Pfam" id="PF00060">
    <property type="entry name" value="Lig_chan"/>
    <property type="match status" value="1"/>
</dbReference>
<dbReference type="EMBL" id="CDMY01000503">
    <property type="protein sequence ID" value="CEM18560.1"/>
    <property type="molecule type" value="Genomic_DNA"/>
</dbReference>
<feature type="chain" id="PRO_5005189312" description="Ionotropic glutamate receptor C-terminal domain-containing protein" evidence="13">
    <location>
        <begin position="19"/>
        <end position="507"/>
    </location>
</feature>
<evidence type="ECO:0000256" key="7">
    <source>
        <dbReference type="ARBA" id="ARBA00023170"/>
    </source>
</evidence>
<proteinExistence type="predicted"/>
<evidence type="ECO:0000256" key="12">
    <source>
        <dbReference type="SAM" id="Phobius"/>
    </source>
</evidence>
<protein>
    <recommendedName>
        <fullName evidence="14">Ionotropic glutamate receptor C-terminal domain-containing protein</fullName>
    </recommendedName>
</protein>
<evidence type="ECO:0000256" key="4">
    <source>
        <dbReference type="ARBA" id="ARBA00022989"/>
    </source>
</evidence>
<organism evidence="15 16">
    <name type="scientific">Vitrella brassicaformis (strain CCMP3155)</name>
    <dbReference type="NCBI Taxonomy" id="1169540"/>
    <lineage>
        <taxon>Eukaryota</taxon>
        <taxon>Sar</taxon>
        <taxon>Alveolata</taxon>
        <taxon>Colpodellida</taxon>
        <taxon>Vitrellaceae</taxon>
        <taxon>Vitrella</taxon>
    </lineage>
</organism>